<protein>
    <submittedName>
        <fullName evidence="4">Bifunctional diguanylate cyclase/phosphodiesterase</fullName>
    </submittedName>
</protein>
<evidence type="ECO:0000259" key="2">
    <source>
        <dbReference type="PROSITE" id="PS50883"/>
    </source>
</evidence>
<dbReference type="InterPro" id="IPR000160">
    <property type="entry name" value="GGDEF_dom"/>
</dbReference>
<evidence type="ECO:0000256" key="1">
    <source>
        <dbReference type="SAM" id="MobiDB-lite"/>
    </source>
</evidence>
<dbReference type="InterPro" id="IPR050706">
    <property type="entry name" value="Cyclic-di-GMP_PDE-like"/>
</dbReference>
<sequence length="613" mass="68550">MSITPPTPETCVPAAGEREARAVPGEALSLTTACDARGHSPWRDVLTCARTLAFAWNAPLESAHVPPEWSLRLAGTYDGRHPFTVWLDDDVVHASDRPLLEGWIAKLKTHAARCGEGCLRLRDRQDRFHWYRLAWLGRGPRTGRRFVASLAQVDAVVRAVRAKSAFSDRETLMLCDMPHFQAEAERLLRQPGECVFLCLDMERFRRINRQFGYEAGDQLLRGLAREALRLLQPDEALGHMTADRLVLCLRGGRERAEAVAAALCSTMHSTLHEDFGDGPQARLVCGMRLVRPGEAGSVRQFCDQASEALRTVKGDWQRCHAWYDAVLETRIEHELLVESRMRGALAQQEFLPVFQPRICLRDGRVVGAEVLARWRHSDEALMPPDNFVPLFERNGFIIRLDYAIWESACRLLREWLDAGLQPPRLSLNVSRVHFQEAGLVPVLQDLLTAYGLSPSRLELEITESACAVDETTFLPAMQRLHDAGFLLALDDFGAGYSSVTNLCQLPFDVLKLDKGLLEDCLNHARRRALLHHVIPLGQEMGMEVVAEGVQNGEQVRFLLDCGCDLAQSHLFCRPLPAEAFRRRCLESDAPFLPGETASEQDADGRAGSAPHPA</sequence>
<dbReference type="AlphaFoldDB" id="A0A9D2HPX0"/>
<accession>A0A9D2HPX0</accession>
<dbReference type="SMART" id="SM00267">
    <property type="entry name" value="GGDEF"/>
    <property type="match status" value="1"/>
</dbReference>
<gene>
    <name evidence="4" type="ORF">H9784_11325</name>
</gene>
<dbReference type="Gene3D" id="3.30.70.270">
    <property type="match status" value="1"/>
</dbReference>
<evidence type="ECO:0000313" key="4">
    <source>
        <dbReference type="EMBL" id="HJA80137.1"/>
    </source>
</evidence>
<dbReference type="PANTHER" id="PTHR33121:SF79">
    <property type="entry name" value="CYCLIC DI-GMP PHOSPHODIESTERASE PDED-RELATED"/>
    <property type="match status" value="1"/>
</dbReference>
<dbReference type="PROSITE" id="PS50883">
    <property type="entry name" value="EAL"/>
    <property type="match status" value="1"/>
</dbReference>
<proteinExistence type="predicted"/>
<dbReference type="InterPro" id="IPR035919">
    <property type="entry name" value="EAL_sf"/>
</dbReference>
<dbReference type="InterPro" id="IPR043128">
    <property type="entry name" value="Rev_trsase/Diguanyl_cyclase"/>
</dbReference>
<dbReference type="InterPro" id="IPR001633">
    <property type="entry name" value="EAL_dom"/>
</dbReference>
<evidence type="ECO:0000259" key="3">
    <source>
        <dbReference type="PROSITE" id="PS50887"/>
    </source>
</evidence>
<dbReference type="InterPro" id="IPR029787">
    <property type="entry name" value="Nucleotide_cyclase"/>
</dbReference>
<dbReference type="Pfam" id="PF00563">
    <property type="entry name" value="EAL"/>
    <property type="match status" value="1"/>
</dbReference>
<dbReference type="EMBL" id="DWZD01000054">
    <property type="protein sequence ID" value="HJA80137.1"/>
    <property type="molecule type" value="Genomic_DNA"/>
</dbReference>
<comment type="caution">
    <text evidence="4">The sequence shown here is derived from an EMBL/GenBank/DDBJ whole genome shotgun (WGS) entry which is preliminary data.</text>
</comment>
<evidence type="ECO:0000313" key="5">
    <source>
        <dbReference type="Proteomes" id="UP000823821"/>
    </source>
</evidence>
<feature type="region of interest" description="Disordered" evidence="1">
    <location>
        <begin position="592"/>
        <end position="613"/>
    </location>
</feature>
<reference evidence="4" key="2">
    <citation type="submission" date="2021-04" db="EMBL/GenBank/DDBJ databases">
        <authorList>
            <person name="Gilroy R."/>
        </authorList>
    </citation>
    <scope>NUCLEOTIDE SEQUENCE</scope>
    <source>
        <strain evidence="4">5032</strain>
    </source>
</reference>
<dbReference type="GO" id="GO:0071111">
    <property type="term" value="F:cyclic-guanylate-specific phosphodiesterase activity"/>
    <property type="evidence" value="ECO:0007669"/>
    <property type="project" value="InterPro"/>
</dbReference>
<dbReference type="Proteomes" id="UP000823821">
    <property type="component" value="Unassembled WGS sequence"/>
</dbReference>
<feature type="domain" description="EAL" evidence="2">
    <location>
        <begin position="334"/>
        <end position="588"/>
    </location>
</feature>
<dbReference type="CDD" id="cd01948">
    <property type="entry name" value="EAL"/>
    <property type="match status" value="1"/>
</dbReference>
<name>A0A9D2HPX0_9BACT</name>
<organism evidence="4 5">
    <name type="scientific">Candidatus Desulfovibrio intestinavium</name>
    <dbReference type="NCBI Taxonomy" id="2838534"/>
    <lineage>
        <taxon>Bacteria</taxon>
        <taxon>Pseudomonadati</taxon>
        <taxon>Thermodesulfobacteriota</taxon>
        <taxon>Desulfovibrionia</taxon>
        <taxon>Desulfovibrionales</taxon>
        <taxon>Desulfovibrionaceae</taxon>
        <taxon>Desulfovibrio</taxon>
    </lineage>
</organism>
<dbReference type="PANTHER" id="PTHR33121">
    <property type="entry name" value="CYCLIC DI-GMP PHOSPHODIESTERASE PDEF"/>
    <property type="match status" value="1"/>
</dbReference>
<dbReference type="SUPFAM" id="SSF55073">
    <property type="entry name" value="Nucleotide cyclase"/>
    <property type="match status" value="1"/>
</dbReference>
<feature type="domain" description="GGDEF" evidence="3">
    <location>
        <begin position="192"/>
        <end position="325"/>
    </location>
</feature>
<dbReference type="SMART" id="SM00052">
    <property type="entry name" value="EAL"/>
    <property type="match status" value="1"/>
</dbReference>
<dbReference type="PROSITE" id="PS50887">
    <property type="entry name" value="GGDEF"/>
    <property type="match status" value="1"/>
</dbReference>
<reference evidence="4" key="1">
    <citation type="journal article" date="2021" name="PeerJ">
        <title>Extensive microbial diversity within the chicken gut microbiome revealed by metagenomics and culture.</title>
        <authorList>
            <person name="Gilroy R."/>
            <person name="Ravi A."/>
            <person name="Getino M."/>
            <person name="Pursley I."/>
            <person name="Horton D.L."/>
            <person name="Alikhan N.F."/>
            <person name="Baker D."/>
            <person name="Gharbi K."/>
            <person name="Hall N."/>
            <person name="Watson M."/>
            <person name="Adriaenssens E.M."/>
            <person name="Foster-Nyarko E."/>
            <person name="Jarju S."/>
            <person name="Secka A."/>
            <person name="Antonio M."/>
            <person name="Oren A."/>
            <person name="Chaudhuri R.R."/>
            <person name="La Ragione R."/>
            <person name="Hildebrand F."/>
            <person name="Pallen M.J."/>
        </authorList>
    </citation>
    <scope>NUCLEOTIDE SEQUENCE</scope>
    <source>
        <strain evidence="4">5032</strain>
    </source>
</reference>
<dbReference type="Pfam" id="PF00990">
    <property type="entry name" value="GGDEF"/>
    <property type="match status" value="1"/>
</dbReference>
<dbReference type="Gene3D" id="3.20.20.450">
    <property type="entry name" value="EAL domain"/>
    <property type="match status" value="1"/>
</dbReference>
<dbReference type="SUPFAM" id="SSF141868">
    <property type="entry name" value="EAL domain-like"/>
    <property type="match status" value="1"/>
</dbReference>